<keyword evidence="3 6" id="KW-0812">Transmembrane</keyword>
<comment type="similarity">
    <text evidence="2 6">Belongs to the nematode receptor-like protein srg family.</text>
</comment>
<feature type="transmembrane region" description="Helical" evidence="6">
    <location>
        <begin position="482"/>
        <end position="501"/>
    </location>
</feature>
<feature type="transmembrane region" description="Helical" evidence="6">
    <location>
        <begin position="206"/>
        <end position="227"/>
    </location>
</feature>
<dbReference type="PANTHER" id="PTHR31552">
    <property type="entry name" value="SERPENTINE RECEPTOR CLASS GAMMA"/>
    <property type="match status" value="1"/>
</dbReference>
<accession>A0A8R1YNT1</accession>
<dbReference type="AlphaFoldDB" id="A0A8R1YNT1"/>
<sequence>MNVRNVIELVYGVPAILSYLVVFYALITLRKELPNNFIYIMTLMSITNIATWTWVFLKLSSEPLLFIYFSWLNDNPWMMSKSEIHTFLITHFYYAQNLDVLILTFDRFCAIYGRQKDMRWWTKRYIPIIVVAHMALLGVQFFLQIPMTVNMFFDSSKVQKDTASGIFQISFGVIVMIACTVFSAYSQRILSTWKKTYPTAIVKSSFITITCCIVVIQFCNLVATMASRIGQMTNALTIDQLYILHEIMLVTSDMFSLLPPLYIIFVPEAQNSMVYKESREYLGKRQRPFLNTPPAFIRCFFHVEATVVAMNTRNIVELCYGIPGILTYFVVFYAVFILRRKLPNGFMLIYSIMAITNIATWLNTWIYLKLSNEPFFFFYFIWLTDQPTLIKIHTFLISYFYYVQNINVLFLSADRLIAIYGDLGLFARWFKFSSLSALFIHALIFMLHLLIKLPMKVSLTLNPSTGGYEFSQVKNGKETMSIIFQITVGILLMVVCAFFNIWSHIILHRMKERKPNIKTPFLLICSCVVLTQLCNLIAIITTAIARTTNFLTNQELIFVYECMLISSDMFNLLPGIFFMTFPGPICKELVKKLFPCWMRKKENIAIINLR</sequence>
<feature type="transmembrane region" description="Helical" evidence="6">
    <location>
        <begin position="165"/>
        <end position="185"/>
    </location>
</feature>
<dbReference type="Proteomes" id="UP000005239">
    <property type="component" value="Unassembled WGS sequence"/>
</dbReference>
<evidence type="ECO:0000256" key="2">
    <source>
        <dbReference type="ARBA" id="ARBA00005692"/>
    </source>
</evidence>
<evidence type="ECO:0000256" key="4">
    <source>
        <dbReference type="ARBA" id="ARBA00022989"/>
    </source>
</evidence>
<gene>
    <name evidence="7" type="primary">WBGene00112888</name>
</gene>
<evidence type="ECO:0000313" key="8">
    <source>
        <dbReference type="Proteomes" id="UP000005239"/>
    </source>
</evidence>
<name>A0A8R1YNT1_PRIPA</name>
<keyword evidence="4 6" id="KW-1133">Transmembrane helix</keyword>
<keyword evidence="8" id="KW-1185">Reference proteome</keyword>
<feature type="transmembrane region" description="Helical" evidence="6">
    <location>
        <begin position="6"/>
        <end position="26"/>
    </location>
</feature>
<comment type="caution">
    <text evidence="6">Lacks conserved residue(s) required for the propagation of feature annotation.</text>
</comment>
<evidence type="ECO:0000256" key="3">
    <source>
        <dbReference type="ARBA" id="ARBA00022692"/>
    </source>
</evidence>
<evidence type="ECO:0000256" key="6">
    <source>
        <dbReference type="RuleBase" id="RU280813"/>
    </source>
</evidence>
<comment type="subcellular location">
    <subcellularLocation>
        <location evidence="1">Membrane</location>
        <topology evidence="1">Multi-pass membrane protein</topology>
    </subcellularLocation>
</comment>
<dbReference type="GO" id="GO:0007606">
    <property type="term" value="P:sensory perception of chemical stimulus"/>
    <property type="evidence" value="ECO:0007669"/>
    <property type="project" value="UniProtKB-UniRule"/>
</dbReference>
<dbReference type="PANTHER" id="PTHR31552:SF8">
    <property type="entry name" value="SERPENTINE RECEPTOR CLASS GAMMA"/>
    <property type="match status" value="1"/>
</dbReference>
<dbReference type="GO" id="GO:0016020">
    <property type="term" value="C:membrane"/>
    <property type="evidence" value="ECO:0007669"/>
    <property type="project" value="UniProtKB-SubCell"/>
</dbReference>
<protein>
    <recommendedName>
        <fullName evidence="6">Serpentine receptor class gamma</fullName>
    </recommendedName>
</protein>
<dbReference type="InterPro" id="IPR000609">
    <property type="entry name" value="7TM_GPCR_serpentine_rcpt_Srg"/>
</dbReference>
<keyword evidence="5 6" id="KW-0472">Membrane</keyword>
<feature type="transmembrane region" description="Helical" evidence="6">
    <location>
        <begin position="557"/>
        <end position="581"/>
    </location>
</feature>
<feature type="transmembrane region" description="Helical" evidence="6">
    <location>
        <begin position="125"/>
        <end position="145"/>
    </location>
</feature>
<dbReference type="GO" id="GO:0004888">
    <property type="term" value="F:transmembrane signaling receptor activity"/>
    <property type="evidence" value="ECO:0007669"/>
    <property type="project" value="InterPro"/>
</dbReference>
<evidence type="ECO:0000313" key="7">
    <source>
        <dbReference type="EnsemblMetazoa" id="PPA23334.1"/>
    </source>
</evidence>
<feature type="transmembrane region" description="Helical" evidence="6">
    <location>
        <begin position="247"/>
        <end position="267"/>
    </location>
</feature>
<organism evidence="7 8">
    <name type="scientific">Pristionchus pacificus</name>
    <name type="common">Parasitic nematode worm</name>
    <dbReference type="NCBI Taxonomy" id="54126"/>
    <lineage>
        <taxon>Eukaryota</taxon>
        <taxon>Metazoa</taxon>
        <taxon>Ecdysozoa</taxon>
        <taxon>Nematoda</taxon>
        <taxon>Chromadorea</taxon>
        <taxon>Rhabditida</taxon>
        <taxon>Rhabditina</taxon>
        <taxon>Diplogasteromorpha</taxon>
        <taxon>Diplogasteroidea</taxon>
        <taxon>Neodiplogasteridae</taxon>
        <taxon>Pristionchus</taxon>
    </lineage>
</organism>
<feature type="transmembrane region" description="Helical" evidence="6">
    <location>
        <begin position="521"/>
        <end position="545"/>
    </location>
</feature>
<dbReference type="Pfam" id="PF02118">
    <property type="entry name" value="Srg"/>
    <property type="match status" value="2"/>
</dbReference>
<feature type="transmembrane region" description="Helical" evidence="6">
    <location>
        <begin position="315"/>
        <end position="336"/>
    </location>
</feature>
<evidence type="ECO:0000256" key="1">
    <source>
        <dbReference type="ARBA" id="ARBA00004141"/>
    </source>
</evidence>
<reference evidence="8" key="1">
    <citation type="journal article" date="2008" name="Nat. Genet.">
        <title>The Pristionchus pacificus genome provides a unique perspective on nematode lifestyle and parasitism.</title>
        <authorList>
            <person name="Dieterich C."/>
            <person name="Clifton S.W."/>
            <person name="Schuster L.N."/>
            <person name="Chinwalla A."/>
            <person name="Delehaunty K."/>
            <person name="Dinkelacker I."/>
            <person name="Fulton L."/>
            <person name="Fulton R."/>
            <person name="Godfrey J."/>
            <person name="Minx P."/>
            <person name="Mitreva M."/>
            <person name="Roeseler W."/>
            <person name="Tian H."/>
            <person name="Witte H."/>
            <person name="Yang S.P."/>
            <person name="Wilson R.K."/>
            <person name="Sommer R.J."/>
        </authorList>
    </citation>
    <scope>NUCLEOTIDE SEQUENCE [LARGE SCALE GENOMIC DNA]</scope>
    <source>
        <strain evidence="8">PS312</strain>
    </source>
</reference>
<feature type="transmembrane region" description="Helical" evidence="6">
    <location>
        <begin position="432"/>
        <end position="451"/>
    </location>
</feature>
<dbReference type="EnsemblMetazoa" id="PPA23334.1">
    <property type="protein sequence ID" value="PPA23334.1"/>
    <property type="gene ID" value="WBGene00112888"/>
</dbReference>
<feature type="transmembrane region" description="Helical" evidence="6">
    <location>
        <begin position="348"/>
        <end position="368"/>
    </location>
</feature>
<reference evidence="7" key="2">
    <citation type="submission" date="2022-06" db="UniProtKB">
        <authorList>
            <consortium name="EnsemblMetazoa"/>
        </authorList>
    </citation>
    <scope>IDENTIFICATION</scope>
    <source>
        <strain evidence="7">PS312</strain>
    </source>
</reference>
<evidence type="ECO:0000256" key="5">
    <source>
        <dbReference type="ARBA" id="ARBA00023136"/>
    </source>
</evidence>
<proteinExistence type="inferred from homology"/>